<organism evidence="1">
    <name type="scientific">Trypanosoma vivax (strain Y486)</name>
    <dbReference type="NCBI Taxonomy" id="1055687"/>
    <lineage>
        <taxon>Eukaryota</taxon>
        <taxon>Discoba</taxon>
        <taxon>Euglenozoa</taxon>
        <taxon>Kinetoplastea</taxon>
        <taxon>Metakinetoplastina</taxon>
        <taxon>Trypanosomatida</taxon>
        <taxon>Trypanosomatidae</taxon>
        <taxon>Trypanosoma</taxon>
        <taxon>Duttonella</taxon>
    </lineage>
</organism>
<gene>
    <name evidence="1" type="ORF">TVY486_1010320</name>
</gene>
<protein>
    <submittedName>
        <fullName evidence="1">Uncharacterized protein</fullName>
    </submittedName>
</protein>
<reference evidence="1" key="1">
    <citation type="journal article" date="2012" name="Proc. Natl. Acad. Sci. U.S.A.">
        <title>Antigenic diversity is generated by distinct evolutionary mechanisms in African trypanosome species.</title>
        <authorList>
            <person name="Jackson A.P."/>
            <person name="Berry A."/>
            <person name="Aslett M."/>
            <person name="Allison H.C."/>
            <person name="Burton P."/>
            <person name="Vavrova-Anderson J."/>
            <person name="Brown R."/>
            <person name="Browne H."/>
            <person name="Corton N."/>
            <person name="Hauser H."/>
            <person name="Gamble J."/>
            <person name="Gilderthorp R."/>
            <person name="Marcello L."/>
            <person name="McQuillan J."/>
            <person name="Otto T.D."/>
            <person name="Quail M.A."/>
            <person name="Sanders M.J."/>
            <person name="van Tonder A."/>
            <person name="Ginger M.L."/>
            <person name="Field M.C."/>
            <person name="Barry J.D."/>
            <person name="Hertz-Fowler C."/>
            <person name="Berriman M."/>
        </authorList>
    </citation>
    <scope>NUCLEOTIDE SEQUENCE</scope>
    <source>
        <strain evidence="1">Y486</strain>
    </source>
</reference>
<sequence length="348" mass="36648">MMDITALAARTVKCPFAIVAVDSAVAYHEASAAILFVGCDRACLLSIKGDSLHVNRFIPQFHRKLTAGTCCGGATYRGDVLALGDCNSAITLHRASFEGGGSVTGAHVNSTVFVGDSWDGTPCIKQIVPVWEGNGSGVGAVSMRCGEAGVVWAVPFERAEALRVAVPTSVDCLFLQQHRLPSTSSFLCSSSRGFSLFSLSNSGVLVHFPLPEGMHSVSAAQIGADEGPWYAAVTTCGTALIYDQRRVDQPVWSRHFPSLSSVIKCASDRAPQHVHIASSGDGVWAALGTGGFVFLRNIEGSVGYKTFAAPEDLVSPYHQTAGIFFEGGILHLVRDAEGAESPQEESAG</sequence>
<proteinExistence type="predicted"/>
<dbReference type="EMBL" id="HE573026">
    <property type="protein sequence ID" value="CCC51989.1"/>
    <property type="molecule type" value="Genomic_DNA"/>
</dbReference>
<evidence type="ECO:0000313" key="1">
    <source>
        <dbReference type="EMBL" id="CCC51989.1"/>
    </source>
</evidence>
<dbReference type="VEuPathDB" id="TriTrypDB:TvY486_1010320"/>
<dbReference type="AlphaFoldDB" id="G0U7Y1"/>
<name>G0U7Y1_TRYVY</name>
<dbReference type="OMA" id="LMAYCCE"/>
<accession>G0U7Y1</accession>
<dbReference type="SUPFAM" id="SSF63829">
    <property type="entry name" value="Calcium-dependent phosphotriesterase"/>
    <property type="match status" value="1"/>
</dbReference>